<evidence type="ECO:0000256" key="9">
    <source>
        <dbReference type="ARBA" id="ARBA00022617"/>
    </source>
</evidence>
<evidence type="ECO:0000313" key="18">
    <source>
        <dbReference type="Proteomes" id="UP000231644"/>
    </source>
</evidence>
<evidence type="ECO:0000256" key="14">
    <source>
        <dbReference type="ARBA" id="ARBA00023004"/>
    </source>
</evidence>
<dbReference type="UniPathway" id="UPA00223"/>
<keyword evidence="8" id="KW-0816">Tricarboxylic acid cycle</keyword>
<evidence type="ECO:0000256" key="7">
    <source>
        <dbReference type="ARBA" id="ARBA00022448"/>
    </source>
</evidence>
<comment type="function">
    <text evidence="2">Membrane-anchoring subunit of succinate dehydrogenase (SDH).</text>
</comment>
<gene>
    <name evidence="17" type="ORF">SAMN05421762_0737</name>
</gene>
<accession>A0A1I1IP32</accession>
<keyword evidence="7" id="KW-0813">Transport</keyword>
<keyword evidence="15 16" id="KW-0472">Membrane</keyword>
<keyword evidence="14" id="KW-0408">Iron</keyword>
<comment type="subcellular location">
    <subcellularLocation>
        <location evidence="3">Membrane</location>
        <topology evidence="3">Multi-pass membrane protein</topology>
    </subcellularLocation>
</comment>
<evidence type="ECO:0000256" key="8">
    <source>
        <dbReference type="ARBA" id="ARBA00022532"/>
    </source>
</evidence>
<dbReference type="CDD" id="cd03495">
    <property type="entry name" value="SQR_TypeC_SdhD_like"/>
    <property type="match status" value="1"/>
</dbReference>
<dbReference type="EMBL" id="FOLX01000001">
    <property type="protein sequence ID" value="SFC37975.1"/>
    <property type="molecule type" value="Genomic_DNA"/>
</dbReference>
<evidence type="ECO:0000256" key="6">
    <source>
        <dbReference type="ARBA" id="ARBA00019425"/>
    </source>
</evidence>
<feature type="transmembrane region" description="Helical" evidence="16">
    <location>
        <begin position="55"/>
        <end position="77"/>
    </location>
</feature>
<keyword evidence="13 16" id="KW-1133">Transmembrane helix</keyword>
<dbReference type="InterPro" id="IPR014312">
    <property type="entry name" value="Succ_DH_anchor"/>
</dbReference>
<protein>
    <recommendedName>
        <fullName evidence="6">Succinate dehydrogenase hydrophobic membrane anchor subunit</fullName>
    </recommendedName>
</protein>
<dbReference type="AlphaFoldDB" id="A0A1I1IP32"/>
<dbReference type="Proteomes" id="UP000231644">
    <property type="component" value="Unassembled WGS sequence"/>
</dbReference>
<dbReference type="STRING" id="517719.SAMN05421762_0737"/>
<dbReference type="OrthoDB" id="9809280at2"/>
<reference evidence="17 18" key="1">
    <citation type="submission" date="2016-10" db="EMBL/GenBank/DDBJ databases">
        <authorList>
            <person name="de Groot N.N."/>
        </authorList>
    </citation>
    <scope>NUCLEOTIDE SEQUENCE [LARGE SCALE GENOMIC DNA]</scope>
    <source>
        <strain evidence="17 18">DSM 29619</strain>
    </source>
</reference>
<proteinExistence type="predicted"/>
<organism evidence="17 18">
    <name type="scientific">Pseudooceanicola nitratireducens</name>
    <dbReference type="NCBI Taxonomy" id="517719"/>
    <lineage>
        <taxon>Bacteria</taxon>
        <taxon>Pseudomonadati</taxon>
        <taxon>Pseudomonadota</taxon>
        <taxon>Alphaproteobacteria</taxon>
        <taxon>Rhodobacterales</taxon>
        <taxon>Paracoccaceae</taxon>
        <taxon>Pseudooceanicola</taxon>
    </lineage>
</organism>
<dbReference type="RefSeq" id="WP_093450533.1">
    <property type="nucleotide sequence ID" value="NZ_BAABWI010000001.1"/>
</dbReference>
<evidence type="ECO:0000256" key="1">
    <source>
        <dbReference type="ARBA" id="ARBA00001971"/>
    </source>
</evidence>
<keyword evidence="10 16" id="KW-0812">Transmembrane</keyword>
<dbReference type="GO" id="GO:0006099">
    <property type="term" value="P:tricarboxylic acid cycle"/>
    <property type="evidence" value="ECO:0007669"/>
    <property type="project" value="UniProtKB-UniPathway"/>
</dbReference>
<dbReference type="Gene3D" id="1.20.1300.10">
    <property type="entry name" value="Fumarate reductase/succinate dehydrogenase, transmembrane subunit"/>
    <property type="match status" value="1"/>
</dbReference>
<dbReference type="InterPro" id="IPR034804">
    <property type="entry name" value="SQR/QFR_C/D"/>
</dbReference>
<feature type="transmembrane region" description="Helical" evidence="16">
    <location>
        <begin position="27"/>
        <end position="49"/>
    </location>
</feature>
<evidence type="ECO:0000256" key="4">
    <source>
        <dbReference type="ARBA" id="ARBA00005163"/>
    </source>
</evidence>
<comment type="pathway">
    <text evidence="4">Carbohydrate metabolism; tricarboxylic acid cycle.</text>
</comment>
<evidence type="ECO:0000313" key="17">
    <source>
        <dbReference type="EMBL" id="SFC37975.1"/>
    </source>
</evidence>
<dbReference type="GO" id="GO:0046872">
    <property type="term" value="F:metal ion binding"/>
    <property type="evidence" value="ECO:0007669"/>
    <property type="project" value="UniProtKB-KW"/>
</dbReference>
<dbReference type="SUPFAM" id="SSF81343">
    <property type="entry name" value="Fumarate reductase respiratory complex transmembrane subunits"/>
    <property type="match status" value="1"/>
</dbReference>
<evidence type="ECO:0000256" key="10">
    <source>
        <dbReference type="ARBA" id="ARBA00022692"/>
    </source>
</evidence>
<dbReference type="InterPro" id="IPR000701">
    <property type="entry name" value="SuccDH_FuR_B_TM-su"/>
</dbReference>
<feature type="transmembrane region" description="Helical" evidence="16">
    <location>
        <begin position="98"/>
        <end position="119"/>
    </location>
</feature>
<evidence type="ECO:0000256" key="13">
    <source>
        <dbReference type="ARBA" id="ARBA00022989"/>
    </source>
</evidence>
<dbReference type="NCBIfam" id="TIGR02968">
    <property type="entry name" value="succ_dehyd_anc"/>
    <property type="match status" value="1"/>
</dbReference>
<name>A0A1I1IP32_9RHOB</name>
<comment type="cofactor">
    <cofactor evidence="1">
        <name>heme</name>
        <dbReference type="ChEBI" id="CHEBI:30413"/>
    </cofactor>
</comment>
<dbReference type="GO" id="GO:0016020">
    <property type="term" value="C:membrane"/>
    <property type="evidence" value="ECO:0007669"/>
    <property type="project" value="UniProtKB-SubCell"/>
</dbReference>
<evidence type="ECO:0000256" key="15">
    <source>
        <dbReference type="ARBA" id="ARBA00023136"/>
    </source>
</evidence>
<evidence type="ECO:0000256" key="11">
    <source>
        <dbReference type="ARBA" id="ARBA00022723"/>
    </source>
</evidence>
<keyword evidence="18" id="KW-1185">Reference proteome</keyword>
<sequence length="123" mass="13306">MQFLTDRKRAVGNGAGSEGTHHHWKMIVSSICLVVLAPFFIFTFGSGLGGSYEEVLAFFSRPFVALVMGLGLVVGLNHFKMEIDEAVEDYIHGIAQKLTLIAVSAATYTLMAVGLFALLKLAL</sequence>
<evidence type="ECO:0000256" key="12">
    <source>
        <dbReference type="ARBA" id="ARBA00022982"/>
    </source>
</evidence>
<keyword evidence="9" id="KW-0349">Heme</keyword>
<evidence type="ECO:0000256" key="5">
    <source>
        <dbReference type="ARBA" id="ARBA00011558"/>
    </source>
</evidence>
<keyword evidence="11" id="KW-0479">Metal-binding</keyword>
<dbReference type="GO" id="GO:0020037">
    <property type="term" value="F:heme binding"/>
    <property type="evidence" value="ECO:0007669"/>
    <property type="project" value="InterPro"/>
</dbReference>
<evidence type="ECO:0000256" key="3">
    <source>
        <dbReference type="ARBA" id="ARBA00004141"/>
    </source>
</evidence>
<keyword evidence="12" id="KW-0249">Electron transport</keyword>
<evidence type="ECO:0000256" key="2">
    <source>
        <dbReference type="ARBA" id="ARBA00004050"/>
    </source>
</evidence>
<dbReference type="Pfam" id="PF01127">
    <property type="entry name" value="Sdh_cyt"/>
    <property type="match status" value="1"/>
</dbReference>
<evidence type="ECO:0000256" key="16">
    <source>
        <dbReference type="SAM" id="Phobius"/>
    </source>
</evidence>
<comment type="subunit">
    <text evidence="5">Part of an enzyme complex containing four subunits: a flavoprotein, an iron-sulfur protein, plus two membrane-anchoring proteins, SdhC and SdhD.</text>
</comment>